<reference evidence="1 2" key="1">
    <citation type="submission" date="2023-01" db="EMBL/GenBank/DDBJ databases">
        <authorList>
            <person name="Yang C."/>
        </authorList>
    </citation>
    <scope>NUCLEOTIDE SEQUENCE [LARGE SCALE GENOMIC DNA]</scope>
    <source>
        <strain evidence="1 2">ZJ106</strain>
    </source>
</reference>
<protein>
    <submittedName>
        <fullName evidence="1">Uncharacterized protein</fullName>
    </submittedName>
</protein>
<organism evidence="1 2">
    <name type="scientific">Neisseria lisongii</name>
    <dbReference type="NCBI Taxonomy" id="2912188"/>
    <lineage>
        <taxon>Bacteria</taxon>
        <taxon>Pseudomonadati</taxon>
        <taxon>Pseudomonadota</taxon>
        <taxon>Betaproteobacteria</taxon>
        <taxon>Neisseriales</taxon>
        <taxon>Neisseriaceae</taxon>
        <taxon>Neisseria</taxon>
    </lineage>
</organism>
<evidence type="ECO:0000313" key="1">
    <source>
        <dbReference type="EMBL" id="WCL70952.1"/>
    </source>
</evidence>
<gene>
    <name evidence="1" type="ORF">PJU73_06200</name>
</gene>
<keyword evidence="2" id="KW-1185">Reference proteome</keyword>
<evidence type="ECO:0000313" key="2">
    <source>
        <dbReference type="Proteomes" id="UP001221268"/>
    </source>
</evidence>
<name>A0ABY7RH95_9NEIS</name>
<dbReference type="EMBL" id="CP116766">
    <property type="protein sequence ID" value="WCL70952.1"/>
    <property type="molecule type" value="Genomic_DNA"/>
</dbReference>
<proteinExistence type="predicted"/>
<dbReference type="RefSeq" id="WP_237091942.1">
    <property type="nucleotide sequence ID" value="NZ_CP116766.1"/>
</dbReference>
<dbReference type="Proteomes" id="UP001221268">
    <property type="component" value="Chromosome"/>
</dbReference>
<accession>A0ABY7RH95</accession>
<sequence>MQLLLGCTFLFLGGIERTGRLKTAGFAKTSVASFCAAKTAGFAQTGVTGFCEAKIR</sequence>